<name>A0A9P4PAS3_9PLEO</name>
<dbReference type="Proteomes" id="UP000799764">
    <property type="component" value="Unassembled WGS sequence"/>
</dbReference>
<gene>
    <name evidence="1" type="ORF">P171DRAFT_523545</name>
</gene>
<comment type="caution">
    <text evidence="1">The sequence shown here is derived from an EMBL/GenBank/DDBJ whole genome shotgun (WGS) entry which is preliminary data.</text>
</comment>
<sequence length="177" mass="20886">MSSSTYDPTETFQKACKTIIDDLPETFTVNTKYHLHDNLYGFNDLGKIIAIEHPDIDKEWSCMVKMEYIYLGNADVYIGYKINPRELFREALLKEYTKFKIQPSEAEITAEKLSMMDKTEIVVKVGEFRLRFVYKGPNMNPKLSKEKYDGGDAYFWGSSRDNPDPKKYFYAMRMYYY</sequence>
<evidence type="ECO:0000313" key="1">
    <source>
        <dbReference type="EMBL" id="KAF2441579.1"/>
    </source>
</evidence>
<protein>
    <submittedName>
        <fullName evidence="1">Uncharacterized protein</fullName>
    </submittedName>
</protein>
<dbReference type="AlphaFoldDB" id="A0A9P4PAS3"/>
<accession>A0A9P4PAS3</accession>
<evidence type="ECO:0000313" key="2">
    <source>
        <dbReference type="Proteomes" id="UP000799764"/>
    </source>
</evidence>
<organism evidence="1 2">
    <name type="scientific">Karstenula rhodostoma CBS 690.94</name>
    <dbReference type="NCBI Taxonomy" id="1392251"/>
    <lineage>
        <taxon>Eukaryota</taxon>
        <taxon>Fungi</taxon>
        <taxon>Dikarya</taxon>
        <taxon>Ascomycota</taxon>
        <taxon>Pezizomycotina</taxon>
        <taxon>Dothideomycetes</taxon>
        <taxon>Pleosporomycetidae</taxon>
        <taxon>Pleosporales</taxon>
        <taxon>Massarineae</taxon>
        <taxon>Didymosphaeriaceae</taxon>
        <taxon>Karstenula</taxon>
    </lineage>
</organism>
<keyword evidence="2" id="KW-1185">Reference proteome</keyword>
<dbReference type="EMBL" id="MU001505">
    <property type="protein sequence ID" value="KAF2441579.1"/>
    <property type="molecule type" value="Genomic_DNA"/>
</dbReference>
<reference evidence="1" key="1">
    <citation type="journal article" date="2020" name="Stud. Mycol.">
        <title>101 Dothideomycetes genomes: a test case for predicting lifestyles and emergence of pathogens.</title>
        <authorList>
            <person name="Haridas S."/>
            <person name="Albert R."/>
            <person name="Binder M."/>
            <person name="Bloem J."/>
            <person name="Labutti K."/>
            <person name="Salamov A."/>
            <person name="Andreopoulos B."/>
            <person name="Baker S."/>
            <person name="Barry K."/>
            <person name="Bills G."/>
            <person name="Bluhm B."/>
            <person name="Cannon C."/>
            <person name="Castanera R."/>
            <person name="Culley D."/>
            <person name="Daum C."/>
            <person name="Ezra D."/>
            <person name="Gonzalez J."/>
            <person name="Henrissat B."/>
            <person name="Kuo A."/>
            <person name="Liang C."/>
            <person name="Lipzen A."/>
            <person name="Lutzoni F."/>
            <person name="Magnuson J."/>
            <person name="Mondo S."/>
            <person name="Nolan M."/>
            <person name="Ohm R."/>
            <person name="Pangilinan J."/>
            <person name="Park H.-J."/>
            <person name="Ramirez L."/>
            <person name="Alfaro M."/>
            <person name="Sun H."/>
            <person name="Tritt A."/>
            <person name="Yoshinaga Y."/>
            <person name="Zwiers L.-H."/>
            <person name="Turgeon B."/>
            <person name="Goodwin S."/>
            <person name="Spatafora J."/>
            <person name="Crous P."/>
            <person name="Grigoriev I."/>
        </authorList>
    </citation>
    <scope>NUCLEOTIDE SEQUENCE</scope>
    <source>
        <strain evidence="1">CBS 690.94</strain>
    </source>
</reference>
<proteinExistence type="predicted"/>